<sequence>MKNIFRTTSTVLLMMLIGYSCKQSGRIAVITPVKAKTDTINIPASLENVSFDYNKTLTDIRFVKLETTSKSIFGYPDRIFISDNRIIICDIYISKSVFFFDSSGKFIDKVGVGSDDHSGLKSIRDATFDYRHKVLSIFDDKDGKIATFDTQGKLIKKIAIKPFFVRFSYLKDSIYVLQTPIENRGVSGELNDFDLAFSDNDGAIKSASWSNEKDKKILPNYDYNTKIPSSGSGEFIYYSPKFSRTIYQVKNYPLSIHSRFYLNFLGKNDTSPSEFTTLADLNTMKDEKFYFDGSIISSGALHFIALMEKNIPTGVFYSSRTKKIYGGQPISRLGINEKAKMDYFSYPIASTATEFISILNPSEICEKEKISRQQEKQYGIKPVSRDEKFDTLLRNLKKDDNQVLVFYKLKLS</sequence>
<dbReference type="SUPFAM" id="SSF63825">
    <property type="entry name" value="YWTD domain"/>
    <property type="match status" value="1"/>
</dbReference>
<dbReference type="Proteomes" id="UP001501772">
    <property type="component" value="Unassembled WGS sequence"/>
</dbReference>
<dbReference type="RefSeq" id="WP_344850113.1">
    <property type="nucleotide sequence ID" value="NZ_BAABBY010000002.1"/>
</dbReference>
<dbReference type="Pfam" id="PF17170">
    <property type="entry name" value="DUF5128"/>
    <property type="match status" value="1"/>
</dbReference>
<proteinExistence type="predicted"/>
<reference evidence="2" key="1">
    <citation type="journal article" date="2019" name="Int. J. Syst. Evol. Microbiol.">
        <title>The Global Catalogue of Microorganisms (GCM) 10K type strain sequencing project: providing services to taxonomists for standard genome sequencing and annotation.</title>
        <authorList>
            <consortium name="The Broad Institute Genomics Platform"/>
            <consortium name="The Broad Institute Genome Sequencing Center for Infectious Disease"/>
            <person name="Wu L."/>
            <person name="Ma J."/>
        </authorList>
    </citation>
    <scope>NUCLEOTIDE SEQUENCE [LARGE SCALE GENOMIC DNA]</scope>
    <source>
        <strain evidence="2">JCM 17626</strain>
    </source>
</reference>
<keyword evidence="2" id="KW-1185">Reference proteome</keyword>
<dbReference type="EMBL" id="BAABBY010000002">
    <property type="protein sequence ID" value="GAA4199872.1"/>
    <property type="molecule type" value="Genomic_DNA"/>
</dbReference>
<dbReference type="PROSITE" id="PS51257">
    <property type="entry name" value="PROKAR_LIPOPROTEIN"/>
    <property type="match status" value="1"/>
</dbReference>
<dbReference type="InterPro" id="IPR011042">
    <property type="entry name" value="6-blade_b-propeller_TolB-like"/>
</dbReference>
<accession>A0ABP8B7C4</accession>
<comment type="caution">
    <text evidence="1">The sequence shown here is derived from an EMBL/GenBank/DDBJ whole genome shotgun (WGS) entry which is preliminary data.</text>
</comment>
<protein>
    <recommendedName>
        <fullName evidence="3">6-bladed beta-propeller protein</fullName>
    </recommendedName>
</protein>
<evidence type="ECO:0008006" key="3">
    <source>
        <dbReference type="Google" id="ProtNLM"/>
    </source>
</evidence>
<evidence type="ECO:0000313" key="2">
    <source>
        <dbReference type="Proteomes" id="UP001501772"/>
    </source>
</evidence>
<organism evidence="1 2">
    <name type="scientific">Pedobacter jeongneungensis</name>
    <dbReference type="NCBI Taxonomy" id="947309"/>
    <lineage>
        <taxon>Bacteria</taxon>
        <taxon>Pseudomonadati</taxon>
        <taxon>Bacteroidota</taxon>
        <taxon>Sphingobacteriia</taxon>
        <taxon>Sphingobacteriales</taxon>
        <taxon>Sphingobacteriaceae</taxon>
        <taxon>Pedobacter</taxon>
    </lineage>
</organism>
<evidence type="ECO:0000313" key="1">
    <source>
        <dbReference type="EMBL" id="GAA4199872.1"/>
    </source>
</evidence>
<gene>
    <name evidence="1" type="ORF">GCM10022289_10890</name>
</gene>
<name>A0ABP8B7C4_9SPHI</name>
<dbReference type="Gene3D" id="2.120.10.30">
    <property type="entry name" value="TolB, C-terminal domain"/>
    <property type="match status" value="1"/>
</dbReference>